<keyword evidence="1" id="KW-1133">Transmembrane helix</keyword>
<feature type="transmembrane region" description="Helical" evidence="1">
    <location>
        <begin position="6"/>
        <end position="28"/>
    </location>
</feature>
<protein>
    <submittedName>
        <fullName evidence="2">Uncharacterized protein</fullName>
    </submittedName>
</protein>
<keyword evidence="1" id="KW-0472">Membrane</keyword>
<feature type="transmembrane region" description="Helical" evidence="1">
    <location>
        <begin position="202"/>
        <end position="225"/>
    </location>
</feature>
<evidence type="ECO:0000313" key="3">
    <source>
        <dbReference type="Proteomes" id="UP000198287"/>
    </source>
</evidence>
<organism evidence="2 3">
    <name type="scientific">Folsomia candida</name>
    <name type="common">Springtail</name>
    <dbReference type="NCBI Taxonomy" id="158441"/>
    <lineage>
        <taxon>Eukaryota</taxon>
        <taxon>Metazoa</taxon>
        <taxon>Ecdysozoa</taxon>
        <taxon>Arthropoda</taxon>
        <taxon>Hexapoda</taxon>
        <taxon>Collembola</taxon>
        <taxon>Entomobryomorpha</taxon>
        <taxon>Isotomoidea</taxon>
        <taxon>Isotomidae</taxon>
        <taxon>Proisotominae</taxon>
        <taxon>Folsomia</taxon>
    </lineage>
</organism>
<keyword evidence="3" id="KW-1185">Reference proteome</keyword>
<evidence type="ECO:0000313" key="2">
    <source>
        <dbReference type="EMBL" id="OXA64560.1"/>
    </source>
</evidence>
<proteinExistence type="predicted"/>
<keyword evidence="1" id="KW-0812">Transmembrane</keyword>
<comment type="caution">
    <text evidence="2">The sequence shown here is derived from an EMBL/GenBank/DDBJ whole genome shotgun (WGS) entry which is preliminary data.</text>
</comment>
<evidence type="ECO:0000256" key="1">
    <source>
        <dbReference type="SAM" id="Phobius"/>
    </source>
</evidence>
<dbReference type="AlphaFoldDB" id="A0A226F5D6"/>
<dbReference type="Proteomes" id="UP000198287">
    <property type="component" value="Unassembled WGS sequence"/>
</dbReference>
<name>A0A226F5D6_FOLCA</name>
<sequence length="283" mass="33156">MRSSVFIAGLSVIVLTCVAILVGSILIFDTKHNEFPEYHSVLERCSKESEISPEVSQMLKVIEFWQATKHALDMESNVTENSDIAQARELVSQLENTLKPLFLQFFVNFTIVSGLYDNSTEFEETGYYKTIQSDFNFLSREIGIFIDLFGKMTCVQNFSIFHLFFRLDLVNNCVLFTLVTVVIIVHLLIWKLRRNVQYWLQFSLILCLWIFTSIRIYFFSFYFPYLLKSPPLYVLADKLDNILHFWLKLALLGSWLDLAIHGWVTAISFNFWYTFKQVAPNFF</sequence>
<dbReference type="EMBL" id="LNIX01000001">
    <property type="protein sequence ID" value="OXA64560.1"/>
    <property type="molecule type" value="Genomic_DNA"/>
</dbReference>
<reference evidence="2 3" key="1">
    <citation type="submission" date="2015-12" db="EMBL/GenBank/DDBJ databases">
        <title>The genome of Folsomia candida.</title>
        <authorList>
            <person name="Faddeeva A."/>
            <person name="Derks M.F."/>
            <person name="Anvar Y."/>
            <person name="Smit S."/>
            <person name="Van Straalen N."/>
            <person name="Roelofs D."/>
        </authorList>
    </citation>
    <scope>NUCLEOTIDE SEQUENCE [LARGE SCALE GENOMIC DNA]</scope>
    <source>
        <strain evidence="2 3">VU population</strain>
        <tissue evidence="2">Whole body</tissue>
    </source>
</reference>
<feature type="transmembrane region" description="Helical" evidence="1">
    <location>
        <begin position="169"/>
        <end position="190"/>
    </location>
</feature>
<gene>
    <name evidence="2" type="ORF">Fcan01_01250</name>
</gene>
<feature type="transmembrane region" description="Helical" evidence="1">
    <location>
        <begin position="245"/>
        <end position="273"/>
    </location>
</feature>
<accession>A0A226F5D6</accession>